<feature type="chain" id="PRO_5018565438" evidence="4">
    <location>
        <begin position="26"/>
        <end position="523"/>
    </location>
</feature>
<evidence type="ECO:0000313" key="6">
    <source>
        <dbReference type="EMBL" id="AZS38642.1"/>
    </source>
</evidence>
<dbReference type="PANTHER" id="PTHR30290:SF9">
    <property type="entry name" value="OLIGOPEPTIDE-BINDING PROTEIN APPA"/>
    <property type="match status" value="1"/>
</dbReference>
<dbReference type="Gene3D" id="3.10.105.10">
    <property type="entry name" value="Dipeptide-binding Protein, Domain 3"/>
    <property type="match status" value="1"/>
</dbReference>
<gene>
    <name evidence="6" type="primary">gsiB_5</name>
    <name evidence="6" type="ORF">CVS47_03301</name>
</gene>
<dbReference type="InterPro" id="IPR039424">
    <property type="entry name" value="SBP_5"/>
</dbReference>
<evidence type="ECO:0000259" key="5">
    <source>
        <dbReference type="Pfam" id="PF00496"/>
    </source>
</evidence>
<dbReference type="GO" id="GO:0042597">
    <property type="term" value="C:periplasmic space"/>
    <property type="evidence" value="ECO:0007669"/>
    <property type="project" value="UniProtKB-ARBA"/>
</dbReference>
<keyword evidence="7" id="KW-1185">Reference proteome</keyword>
<sequence>MSHRRPAVALLAIAAVTALTMSGCAASTDAATSDGGRGDKLALQFTGIPISLNPALAGGGGSVVYTALAYDPLIYLSGDGDLVPSLATEWSFRDADNTQLELTIRDGVTFQDGAELDAQSVADSMNYFMGAGGGQVPTVGPIDTITAEDDDTVLITYASPYPAGPSKLTQLNQLGLIIGPEGVKNPESLLTTMDGTGQYRYNPDTSVAESSYVYDRWDGYWNTDAQKYDQISIQVIGDPNAVISAATTGQVQFAGGGADTAEAATAAGLSLLSAPYFNYGLIVLDRDGTIVPALGDEKVRQAMAYAIDRDAIVSARGGDEFATALSQLTTDQEVGHVADAGFDYDLDAAKKLMAESGYPDGFSMTLLSETPLDNQSLITQTAIAHLGEIGVDVTLDVASAIPDFIGKAGSKQYPAIIWPIVGDVASDYSQTFTGPGFTNAFGVTDPELAELTQAAILATGDGKDAAEQAVTERSNELAWFLPLIATNNVYYISPDVKNVRVSTLNPNPIPVAPSADLAWSPAS</sequence>
<dbReference type="AlphaFoldDB" id="A0A3Q9J549"/>
<feature type="signal peptide" evidence="4">
    <location>
        <begin position="1"/>
        <end position="25"/>
    </location>
</feature>
<dbReference type="GO" id="GO:0015833">
    <property type="term" value="P:peptide transport"/>
    <property type="evidence" value="ECO:0007669"/>
    <property type="project" value="TreeGrafter"/>
</dbReference>
<evidence type="ECO:0000256" key="3">
    <source>
        <dbReference type="ARBA" id="ARBA00022729"/>
    </source>
</evidence>
<feature type="domain" description="Solute-binding protein family 5" evidence="5">
    <location>
        <begin position="82"/>
        <end position="430"/>
    </location>
</feature>
<evidence type="ECO:0000256" key="4">
    <source>
        <dbReference type="SAM" id="SignalP"/>
    </source>
</evidence>
<evidence type="ECO:0000256" key="1">
    <source>
        <dbReference type="ARBA" id="ARBA00005695"/>
    </source>
</evidence>
<evidence type="ECO:0000313" key="7">
    <source>
        <dbReference type="Proteomes" id="UP000276888"/>
    </source>
</evidence>
<evidence type="ECO:0000256" key="2">
    <source>
        <dbReference type="ARBA" id="ARBA00022448"/>
    </source>
</evidence>
<dbReference type="Proteomes" id="UP000276888">
    <property type="component" value="Chromosome"/>
</dbReference>
<comment type="similarity">
    <text evidence="1">Belongs to the bacterial solute-binding protein 5 family.</text>
</comment>
<dbReference type="InterPro" id="IPR000914">
    <property type="entry name" value="SBP_5_dom"/>
</dbReference>
<dbReference type="RefSeq" id="WP_127097042.1">
    <property type="nucleotide sequence ID" value="NZ_CP031423.1"/>
</dbReference>
<protein>
    <submittedName>
        <fullName evidence="6">Glutathione-binding protein GsiB</fullName>
    </submittedName>
</protein>
<dbReference type="EMBL" id="CP031423">
    <property type="protein sequence ID" value="AZS38642.1"/>
    <property type="molecule type" value="Genomic_DNA"/>
</dbReference>
<dbReference type="KEGG" id="mlv:CVS47_03301"/>
<proteinExistence type="inferred from homology"/>
<dbReference type="PIRSF" id="PIRSF002741">
    <property type="entry name" value="MppA"/>
    <property type="match status" value="1"/>
</dbReference>
<dbReference type="InterPro" id="IPR030678">
    <property type="entry name" value="Peptide/Ni-bd"/>
</dbReference>
<dbReference type="Pfam" id="PF00496">
    <property type="entry name" value="SBP_bac_5"/>
    <property type="match status" value="1"/>
</dbReference>
<dbReference type="PANTHER" id="PTHR30290">
    <property type="entry name" value="PERIPLASMIC BINDING COMPONENT OF ABC TRANSPORTER"/>
    <property type="match status" value="1"/>
</dbReference>
<name>A0A3Q9J549_9MICO</name>
<dbReference type="SUPFAM" id="SSF53850">
    <property type="entry name" value="Periplasmic binding protein-like II"/>
    <property type="match status" value="1"/>
</dbReference>
<dbReference type="GO" id="GO:1904680">
    <property type="term" value="F:peptide transmembrane transporter activity"/>
    <property type="evidence" value="ECO:0007669"/>
    <property type="project" value="TreeGrafter"/>
</dbReference>
<keyword evidence="2" id="KW-0813">Transport</keyword>
<keyword evidence="3 4" id="KW-0732">Signal</keyword>
<dbReference type="Gene3D" id="3.40.190.10">
    <property type="entry name" value="Periplasmic binding protein-like II"/>
    <property type="match status" value="1"/>
</dbReference>
<dbReference type="OrthoDB" id="9803988at2"/>
<reference evidence="6 7" key="1">
    <citation type="submission" date="2018-08" db="EMBL/GenBank/DDBJ databases">
        <title>Microbacterium lemovicicum sp. nov., a bacterium isolated from a natural uranium-rich soil.</title>
        <authorList>
            <person name="ORTET P."/>
        </authorList>
    </citation>
    <scope>NUCLEOTIDE SEQUENCE [LARGE SCALE GENOMIC DNA]</scope>
    <source>
        <strain evidence="6 7">Viu22</strain>
    </source>
</reference>
<accession>A0A3Q9J549</accession>
<organism evidence="6 7">
    <name type="scientific">Microbacterium lemovicicum</name>
    <dbReference type="NCBI Taxonomy" id="1072463"/>
    <lineage>
        <taxon>Bacteria</taxon>
        <taxon>Bacillati</taxon>
        <taxon>Actinomycetota</taxon>
        <taxon>Actinomycetes</taxon>
        <taxon>Micrococcales</taxon>
        <taxon>Microbacteriaceae</taxon>
        <taxon>Microbacterium</taxon>
    </lineage>
</organism>
<dbReference type="PROSITE" id="PS51257">
    <property type="entry name" value="PROKAR_LIPOPROTEIN"/>
    <property type="match status" value="1"/>
</dbReference>
<dbReference type="GO" id="GO:0043190">
    <property type="term" value="C:ATP-binding cassette (ABC) transporter complex"/>
    <property type="evidence" value="ECO:0007669"/>
    <property type="project" value="InterPro"/>
</dbReference>